<evidence type="ECO:0000256" key="1">
    <source>
        <dbReference type="ARBA" id="ARBA00004141"/>
    </source>
</evidence>
<feature type="region of interest" description="Disordered" evidence="6">
    <location>
        <begin position="531"/>
        <end position="562"/>
    </location>
</feature>
<dbReference type="RefSeq" id="XP_025579509.1">
    <property type="nucleotide sequence ID" value="XM_025713573.1"/>
</dbReference>
<dbReference type="InterPro" id="IPR020846">
    <property type="entry name" value="MFS_dom"/>
</dbReference>
<dbReference type="GO" id="GO:0022857">
    <property type="term" value="F:transmembrane transporter activity"/>
    <property type="evidence" value="ECO:0007669"/>
    <property type="project" value="InterPro"/>
</dbReference>
<dbReference type="InterPro" id="IPR011701">
    <property type="entry name" value="MFS"/>
</dbReference>
<name>A0A395HBF5_9EURO</name>
<keyword evidence="10" id="KW-1185">Reference proteome</keyword>
<feature type="transmembrane region" description="Helical" evidence="7">
    <location>
        <begin position="407"/>
        <end position="428"/>
    </location>
</feature>
<organism evidence="9 10">
    <name type="scientific">Aspergillus ibericus CBS 121593</name>
    <dbReference type="NCBI Taxonomy" id="1448316"/>
    <lineage>
        <taxon>Eukaryota</taxon>
        <taxon>Fungi</taxon>
        <taxon>Dikarya</taxon>
        <taxon>Ascomycota</taxon>
        <taxon>Pezizomycotina</taxon>
        <taxon>Eurotiomycetes</taxon>
        <taxon>Eurotiomycetidae</taxon>
        <taxon>Eurotiales</taxon>
        <taxon>Aspergillaceae</taxon>
        <taxon>Aspergillus</taxon>
        <taxon>Aspergillus subgen. Circumdati</taxon>
    </lineage>
</organism>
<evidence type="ECO:0000256" key="5">
    <source>
        <dbReference type="ARBA" id="ARBA00023136"/>
    </source>
</evidence>
<evidence type="ECO:0000256" key="4">
    <source>
        <dbReference type="ARBA" id="ARBA00022989"/>
    </source>
</evidence>
<evidence type="ECO:0000259" key="8">
    <source>
        <dbReference type="PROSITE" id="PS50850"/>
    </source>
</evidence>
<dbReference type="GeneID" id="37218438"/>
<feature type="transmembrane region" description="Helical" evidence="7">
    <location>
        <begin position="376"/>
        <end position="395"/>
    </location>
</feature>
<keyword evidence="4 7" id="KW-1133">Transmembrane helix</keyword>
<dbReference type="PANTHER" id="PTHR23504">
    <property type="entry name" value="MAJOR FACILITATOR SUPERFAMILY DOMAIN-CONTAINING PROTEIN 10"/>
    <property type="match status" value="1"/>
</dbReference>
<dbReference type="Gene3D" id="1.20.1250.20">
    <property type="entry name" value="MFS general substrate transporter like domains"/>
    <property type="match status" value="1"/>
</dbReference>
<feature type="transmembrane region" description="Helical" evidence="7">
    <location>
        <begin position="129"/>
        <end position="148"/>
    </location>
</feature>
<evidence type="ECO:0000313" key="10">
    <source>
        <dbReference type="Proteomes" id="UP000249402"/>
    </source>
</evidence>
<dbReference type="SUPFAM" id="SSF103473">
    <property type="entry name" value="MFS general substrate transporter"/>
    <property type="match status" value="1"/>
</dbReference>
<dbReference type="VEuPathDB" id="FungiDB:BO80DRAFT_129870"/>
<feature type="domain" description="Major facilitator superfamily (MFS) profile" evidence="8">
    <location>
        <begin position="27"/>
        <end position="530"/>
    </location>
</feature>
<dbReference type="OrthoDB" id="10262656at2759"/>
<dbReference type="AlphaFoldDB" id="A0A395HBF5"/>
<dbReference type="Pfam" id="PF07690">
    <property type="entry name" value="MFS_1"/>
    <property type="match status" value="1"/>
</dbReference>
<dbReference type="EMBL" id="KZ824421">
    <property type="protein sequence ID" value="RAL05182.1"/>
    <property type="molecule type" value="Genomic_DNA"/>
</dbReference>
<keyword evidence="5 7" id="KW-0472">Membrane</keyword>
<gene>
    <name evidence="9" type="ORF">BO80DRAFT_129870</name>
</gene>
<feature type="transmembrane region" description="Helical" evidence="7">
    <location>
        <begin position="65"/>
        <end position="87"/>
    </location>
</feature>
<keyword evidence="3 7" id="KW-0812">Transmembrane</keyword>
<evidence type="ECO:0000256" key="7">
    <source>
        <dbReference type="SAM" id="Phobius"/>
    </source>
</evidence>
<feature type="transmembrane region" description="Helical" evidence="7">
    <location>
        <begin position="28"/>
        <end position="50"/>
    </location>
</feature>
<dbReference type="Proteomes" id="UP000249402">
    <property type="component" value="Unassembled WGS sequence"/>
</dbReference>
<reference evidence="9 10" key="1">
    <citation type="submission" date="2018-02" db="EMBL/GenBank/DDBJ databases">
        <title>The genomes of Aspergillus section Nigri reveals drivers in fungal speciation.</title>
        <authorList>
            <consortium name="DOE Joint Genome Institute"/>
            <person name="Vesth T.C."/>
            <person name="Nybo J."/>
            <person name="Theobald S."/>
            <person name="Brandl J."/>
            <person name="Frisvad J.C."/>
            <person name="Nielsen K.F."/>
            <person name="Lyhne E.K."/>
            <person name="Kogle M.E."/>
            <person name="Kuo A."/>
            <person name="Riley R."/>
            <person name="Clum A."/>
            <person name="Nolan M."/>
            <person name="Lipzen A."/>
            <person name="Salamov A."/>
            <person name="Henrissat B."/>
            <person name="Wiebenga A."/>
            <person name="De vries R.P."/>
            <person name="Grigoriev I.V."/>
            <person name="Mortensen U.H."/>
            <person name="Andersen M.R."/>
            <person name="Baker S.E."/>
        </authorList>
    </citation>
    <scope>NUCLEOTIDE SEQUENCE [LARGE SCALE GENOMIC DNA]</scope>
    <source>
        <strain evidence="9 10">CBS 121593</strain>
    </source>
</reference>
<feature type="transmembrane region" description="Helical" evidence="7">
    <location>
        <begin position="99"/>
        <end position="117"/>
    </location>
</feature>
<keyword evidence="2" id="KW-0813">Transport</keyword>
<dbReference type="InterPro" id="IPR036259">
    <property type="entry name" value="MFS_trans_sf"/>
</dbReference>
<feature type="region of interest" description="Disordered" evidence="6">
    <location>
        <begin position="589"/>
        <end position="608"/>
    </location>
</feature>
<protein>
    <submittedName>
        <fullName evidence="9">MFS multidrug transporter</fullName>
    </submittedName>
</protein>
<evidence type="ECO:0000256" key="6">
    <source>
        <dbReference type="SAM" id="MobiDB-lite"/>
    </source>
</evidence>
<evidence type="ECO:0000313" key="9">
    <source>
        <dbReference type="EMBL" id="RAL05182.1"/>
    </source>
</evidence>
<sequence>MFKRPSCLQGRRHGDNHGDWSAFPVRQLFVLALCRICEPIAFMSIFPYVYRMVEAFHVTDNDRKIALYAGMITSAFTFAEFSAGMFWGRMSDKIGRKPVLVMGLIGTAISMIVFGFAPNLATAMVARALGGLLNGNIGVLQTTVAEIVTVKEHQPRAYSIMPFVWCLGSIIGPAMGGALAQPCDNYPWLFQRDTIFDRFPFLLPNLVCVVVLVSGIVVGLLFLEETHPEKKHRRDRGLELGNWLVGKVWGSSEQLPEGPDAKAELAGDEYYDYDDDVPPPEYRSTESSPRLSPVKESDNLSADDDIEGQMKGEPCGVPKAFTRQVIFNIVAYGILAYHSVSFDQLMPVFLSTPRSDGDVDLPFKFTGGLGMATKKIGFMLAVQGVYSMIAQLWLFPFVVRHFGTLRVFRFVLLVWPPLYLMVPYLILLPEQLQTAAAYVALISKITLHVIAFPATAILLANAAPSSKVLGSINGAAASTASLSRAFGPTITGLLHSKGLESGYSVLAWWACGIVCILGAIESFWMEESEPEKGVAEKKDECDGPTSTRDSLRGSFTAGKEDGTAEEVRRLLSSARTSLDDLDVPHVDLMHANLNATSEPEPDTSRLDE</sequence>
<dbReference type="GO" id="GO:0016020">
    <property type="term" value="C:membrane"/>
    <property type="evidence" value="ECO:0007669"/>
    <property type="project" value="UniProtKB-SubCell"/>
</dbReference>
<feature type="transmembrane region" description="Helical" evidence="7">
    <location>
        <begin position="201"/>
        <end position="223"/>
    </location>
</feature>
<feature type="region of interest" description="Disordered" evidence="6">
    <location>
        <begin position="270"/>
        <end position="306"/>
    </location>
</feature>
<comment type="subcellular location">
    <subcellularLocation>
        <location evidence="1">Membrane</location>
        <topology evidence="1">Multi-pass membrane protein</topology>
    </subcellularLocation>
</comment>
<dbReference type="PROSITE" id="PS50850">
    <property type="entry name" value="MFS"/>
    <property type="match status" value="1"/>
</dbReference>
<evidence type="ECO:0000256" key="3">
    <source>
        <dbReference type="ARBA" id="ARBA00022692"/>
    </source>
</evidence>
<feature type="compositionally biased region" description="Basic and acidic residues" evidence="6">
    <location>
        <begin position="531"/>
        <end position="541"/>
    </location>
</feature>
<feature type="transmembrane region" description="Helical" evidence="7">
    <location>
        <begin position="160"/>
        <end position="181"/>
    </location>
</feature>
<evidence type="ECO:0000256" key="2">
    <source>
        <dbReference type="ARBA" id="ARBA00022448"/>
    </source>
</evidence>
<accession>A0A395HBF5</accession>
<dbReference type="PANTHER" id="PTHR23504:SF15">
    <property type="entry name" value="MAJOR FACILITATOR SUPERFAMILY (MFS) PROFILE DOMAIN-CONTAINING PROTEIN"/>
    <property type="match status" value="1"/>
</dbReference>
<proteinExistence type="predicted"/>
<feature type="transmembrane region" description="Helical" evidence="7">
    <location>
        <begin position="435"/>
        <end position="460"/>
    </location>
</feature>
<dbReference type="CDD" id="cd17330">
    <property type="entry name" value="MFS_SLC46_TetA_like"/>
    <property type="match status" value="1"/>
</dbReference>